<sequence>MTDSPDPYPPDPNTPDLKAAATRFMTSIWRLHRDLGHELGPLLAEGAHTDPRTYFLLNTIRDGAHYPKTLSDCLGIPPNLLSRLLTDLHTQALITRQVDSQDSRRVRLTVTTAGQALLDRAEAIMHDRLGARLKQLSPAELSVLLTALDRLSSPETPPTCTGPHP</sequence>
<dbReference type="SUPFAM" id="SSF46785">
    <property type="entry name" value="Winged helix' DNA-binding domain"/>
    <property type="match status" value="1"/>
</dbReference>
<keyword evidence="2" id="KW-0238">DNA-binding</keyword>
<dbReference type="Proteomes" id="UP001232163">
    <property type="component" value="Unassembled WGS sequence"/>
</dbReference>
<comment type="caution">
    <text evidence="2">The sequence shown here is derived from an EMBL/GenBank/DDBJ whole genome shotgun (WGS) entry which is preliminary data.</text>
</comment>
<evidence type="ECO:0000313" key="2">
    <source>
        <dbReference type="EMBL" id="MDP9764591.1"/>
    </source>
</evidence>
<dbReference type="PANTHER" id="PTHR33164:SF43">
    <property type="entry name" value="HTH-TYPE TRANSCRIPTIONAL REPRESSOR YETL"/>
    <property type="match status" value="1"/>
</dbReference>
<dbReference type="InterPro" id="IPR000835">
    <property type="entry name" value="HTH_MarR-typ"/>
</dbReference>
<gene>
    <name evidence="2" type="ORF">QO006_002029</name>
</gene>
<proteinExistence type="predicted"/>
<dbReference type="InterPro" id="IPR039422">
    <property type="entry name" value="MarR/SlyA-like"/>
</dbReference>
<accession>A0ABT9MDL7</accession>
<dbReference type="EMBL" id="JAURUR010000005">
    <property type="protein sequence ID" value="MDP9764591.1"/>
    <property type="molecule type" value="Genomic_DNA"/>
</dbReference>
<keyword evidence="3" id="KW-1185">Reference proteome</keyword>
<dbReference type="SMART" id="SM00347">
    <property type="entry name" value="HTH_MARR"/>
    <property type="match status" value="1"/>
</dbReference>
<evidence type="ECO:0000313" key="3">
    <source>
        <dbReference type="Proteomes" id="UP001232163"/>
    </source>
</evidence>
<organism evidence="2 3">
    <name type="scientific">Deinococcus enclensis</name>
    <dbReference type="NCBI Taxonomy" id="1049582"/>
    <lineage>
        <taxon>Bacteria</taxon>
        <taxon>Thermotogati</taxon>
        <taxon>Deinococcota</taxon>
        <taxon>Deinococci</taxon>
        <taxon>Deinococcales</taxon>
        <taxon>Deinococcaceae</taxon>
        <taxon>Deinococcus</taxon>
    </lineage>
</organism>
<dbReference type="Gene3D" id="1.10.10.10">
    <property type="entry name" value="Winged helix-like DNA-binding domain superfamily/Winged helix DNA-binding domain"/>
    <property type="match status" value="1"/>
</dbReference>
<dbReference type="InterPro" id="IPR036390">
    <property type="entry name" value="WH_DNA-bd_sf"/>
</dbReference>
<reference evidence="2 3" key="1">
    <citation type="submission" date="2023-07" db="EMBL/GenBank/DDBJ databases">
        <title>Genomic Encyclopedia of Type Strains, Phase IV (KMG-IV): sequencing the most valuable type-strain genomes for metagenomic binning, comparative biology and taxonomic classification.</title>
        <authorList>
            <person name="Goeker M."/>
        </authorList>
    </citation>
    <scope>NUCLEOTIDE SEQUENCE [LARGE SCALE GENOMIC DNA]</scope>
    <source>
        <strain evidence="2 3">NIO-1023</strain>
    </source>
</reference>
<dbReference type="RefSeq" id="WP_307466204.1">
    <property type="nucleotide sequence ID" value="NZ_JAURUR010000005.1"/>
</dbReference>
<dbReference type="GO" id="GO:0003677">
    <property type="term" value="F:DNA binding"/>
    <property type="evidence" value="ECO:0007669"/>
    <property type="project" value="UniProtKB-KW"/>
</dbReference>
<feature type="domain" description="HTH marR-type" evidence="1">
    <location>
        <begin position="21"/>
        <end position="153"/>
    </location>
</feature>
<dbReference type="PANTHER" id="PTHR33164">
    <property type="entry name" value="TRANSCRIPTIONAL REGULATOR, MARR FAMILY"/>
    <property type="match status" value="1"/>
</dbReference>
<evidence type="ECO:0000259" key="1">
    <source>
        <dbReference type="PROSITE" id="PS50995"/>
    </source>
</evidence>
<dbReference type="PROSITE" id="PS50995">
    <property type="entry name" value="HTH_MARR_2"/>
    <property type="match status" value="1"/>
</dbReference>
<name>A0ABT9MDL7_9DEIO</name>
<dbReference type="InterPro" id="IPR036388">
    <property type="entry name" value="WH-like_DNA-bd_sf"/>
</dbReference>
<protein>
    <submittedName>
        <fullName evidence="2">DNA-binding MarR family transcriptional regulator</fullName>
    </submittedName>
</protein>